<dbReference type="EMBL" id="VNWK01000036">
    <property type="protein sequence ID" value="TXJ90844.1"/>
    <property type="molecule type" value="Genomic_DNA"/>
</dbReference>
<reference evidence="3 5" key="1">
    <citation type="submission" date="2018-08" db="EMBL/GenBank/DDBJ databases">
        <title>Proposal of Muricauda 72 sp.nov. and Muricauda NH166 sp.nov., isolated from seawater.</title>
        <authorList>
            <person name="Cheng H."/>
            <person name="Wu Y.-H."/>
            <person name="Guo L.-L."/>
            <person name="Xu X.-W."/>
        </authorList>
    </citation>
    <scope>NUCLEOTIDE SEQUENCE [LARGE SCALE GENOMIC DNA]</scope>
    <source>
        <strain evidence="3 5">72</strain>
    </source>
</reference>
<keyword evidence="1" id="KW-1133">Transmembrane helix</keyword>
<dbReference type="EMBL" id="QXFI01000036">
    <property type="protein sequence ID" value="RIV41967.1"/>
    <property type="molecule type" value="Genomic_DNA"/>
</dbReference>
<evidence type="ECO:0000313" key="4">
    <source>
        <dbReference type="EMBL" id="TXJ90844.1"/>
    </source>
</evidence>
<dbReference type="Pfam" id="PF02470">
    <property type="entry name" value="MlaD"/>
    <property type="match status" value="1"/>
</dbReference>
<evidence type="ECO:0000313" key="6">
    <source>
        <dbReference type="Proteomes" id="UP000321621"/>
    </source>
</evidence>
<accession>A0A3A1NES9</accession>
<feature type="domain" description="Mce/MlaD" evidence="2">
    <location>
        <begin position="42"/>
        <end position="118"/>
    </location>
</feature>
<keyword evidence="1" id="KW-0812">Transmembrane</keyword>
<reference evidence="4 6" key="2">
    <citation type="submission" date="2019-07" db="EMBL/GenBank/DDBJ databases">
        <title>Draft genome of two Muricauda strains isolated from deep sea.</title>
        <authorList>
            <person name="Sun C."/>
        </authorList>
    </citation>
    <scope>NUCLEOTIDE SEQUENCE [LARGE SCALE GENOMIC DNA]</scope>
    <source>
        <strain evidence="4 6">72</strain>
    </source>
</reference>
<gene>
    <name evidence="3" type="ORF">D2V05_17815</name>
    <name evidence="4" type="ORF">FQ017_17655</name>
</gene>
<dbReference type="RefSeq" id="WP_119648865.1">
    <property type="nucleotide sequence ID" value="NZ_QXFI01000036.1"/>
</dbReference>
<comment type="caution">
    <text evidence="3">The sequence shown here is derived from an EMBL/GenBank/DDBJ whole genome shotgun (WGS) entry which is preliminary data.</text>
</comment>
<dbReference type="InterPro" id="IPR003399">
    <property type="entry name" value="Mce/MlaD"/>
</dbReference>
<keyword evidence="6" id="KW-1185">Reference proteome</keyword>
<dbReference type="InterPro" id="IPR052336">
    <property type="entry name" value="MlaD_Phospholipid_Transporter"/>
</dbReference>
<evidence type="ECO:0000256" key="1">
    <source>
        <dbReference type="SAM" id="Phobius"/>
    </source>
</evidence>
<keyword evidence="1" id="KW-0472">Membrane</keyword>
<name>A0A3A1NES9_9FLAO</name>
<dbReference type="PANTHER" id="PTHR33371">
    <property type="entry name" value="INTERMEMBRANE PHOSPHOLIPID TRANSPORT SYSTEM BINDING PROTEIN MLAD-RELATED"/>
    <property type="match status" value="1"/>
</dbReference>
<organism evidence="3 5">
    <name type="scientific">Flagellimonas pelagia</name>
    <dbReference type="NCBI Taxonomy" id="2306998"/>
    <lineage>
        <taxon>Bacteria</taxon>
        <taxon>Pseudomonadati</taxon>
        <taxon>Bacteroidota</taxon>
        <taxon>Flavobacteriia</taxon>
        <taxon>Flavobacteriales</taxon>
        <taxon>Flavobacteriaceae</taxon>
        <taxon>Flagellimonas</taxon>
    </lineage>
</organism>
<feature type="transmembrane region" description="Helical" evidence="1">
    <location>
        <begin position="12"/>
        <end position="31"/>
    </location>
</feature>
<dbReference type="PANTHER" id="PTHR33371:SF4">
    <property type="entry name" value="INTERMEMBRANE PHOSPHOLIPID TRANSPORT SYSTEM BINDING PROTEIN MLAD"/>
    <property type="match status" value="1"/>
</dbReference>
<dbReference type="AlphaFoldDB" id="A0A3A1NES9"/>
<dbReference type="OrthoDB" id="9771725at2"/>
<protein>
    <submittedName>
        <fullName evidence="3">MCE family protein</fullName>
    </submittedName>
</protein>
<dbReference type="Proteomes" id="UP000266691">
    <property type="component" value="Unassembled WGS sequence"/>
</dbReference>
<dbReference type="Proteomes" id="UP000321621">
    <property type="component" value="Unassembled WGS sequence"/>
</dbReference>
<evidence type="ECO:0000259" key="2">
    <source>
        <dbReference type="Pfam" id="PF02470"/>
    </source>
</evidence>
<sequence length="329" mass="36305">MANKTSIQNLKLGIFVVLGTVLILVASYLIGNRQNMFVKNFTVNAVFRNVNGLQVGNNVRFSGINIGTVDKIEMMNDTTIYVYMKMEEKMRSHIKNNAIATIGSDGLVGSMLVNIVPGVGEAPSVQQGDQLVSYSRIASQDMLNTLNVTNENAALLTSDLLKVTQSLVEGKGTLGRLLNDTQMADDLKATITNLKYSSNKVNTTLDELQKAIEGTKSDESIAGVLLSDSISATKLRNIIQNLETSSVEINRMTQNLNAVVEDINKGEGMLRMVATDTAMANHLMKTMQNIEEGTEKFNENMEALKHNFLTRGYFRKLEKEQKKANNQKE</sequence>
<evidence type="ECO:0000313" key="5">
    <source>
        <dbReference type="Proteomes" id="UP000266691"/>
    </source>
</evidence>
<evidence type="ECO:0000313" key="3">
    <source>
        <dbReference type="EMBL" id="RIV41967.1"/>
    </source>
</evidence>
<proteinExistence type="predicted"/>